<sequence length="156" mass="17214">MKIVYHCFGGSHSSVTAAALHLGLIPETRLPTAAELNKIPYFDQQLAEDHGDFKYMGTDKEGNPVYIVGKRNLGPMFEPLIRGLARVFSIPQDDILVVDTMPCVNWIMVVGGILSRKLGIVSVGRPIVIHGTRQSHGNFVKLTDQVKTTIMQLKES</sequence>
<organism evidence="1 2">
    <name type="scientific">Metallumcola ferriviriculae</name>
    <dbReference type="NCBI Taxonomy" id="3039180"/>
    <lineage>
        <taxon>Bacteria</taxon>
        <taxon>Bacillati</taxon>
        <taxon>Bacillota</taxon>
        <taxon>Clostridia</taxon>
        <taxon>Neomoorellales</taxon>
        <taxon>Desulfitibacteraceae</taxon>
        <taxon>Metallumcola</taxon>
    </lineage>
</organism>
<name>A0AAU0URW6_9FIRM</name>
<dbReference type="EMBL" id="CP121694">
    <property type="protein sequence ID" value="WRO22955.1"/>
    <property type="molecule type" value="Genomic_DNA"/>
</dbReference>
<dbReference type="KEGG" id="dbc:MFMK1_002801"/>
<dbReference type="InterPro" id="IPR021525">
    <property type="entry name" value="DUF3189"/>
</dbReference>
<reference evidence="1 2" key="1">
    <citation type="submission" date="2023-04" db="EMBL/GenBank/DDBJ databases">
        <authorList>
            <person name="Hsu D."/>
        </authorList>
    </citation>
    <scope>NUCLEOTIDE SEQUENCE [LARGE SCALE GENOMIC DNA]</scope>
    <source>
        <strain evidence="1 2">MK1</strain>
    </source>
</reference>
<evidence type="ECO:0000313" key="2">
    <source>
        <dbReference type="Proteomes" id="UP001329915"/>
    </source>
</evidence>
<proteinExistence type="predicted"/>
<accession>A0AAU0URW6</accession>
<dbReference type="Proteomes" id="UP001329915">
    <property type="component" value="Chromosome"/>
</dbReference>
<gene>
    <name evidence="1" type="ORF">MFMK1_002801</name>
</gene>
<dbReference type="RefSeq" id="WP_366922349.1">
    <property type="nucleotide sequence ID" value="NZ_CP121694.1"/>
</dbReference>
<dbReference type="Pfam" id="PF11385">
    <property type="entry name" value="DUF3189"/>
    <property type="match status" value="1"/>
</dbReference>
<protein>
    <submittedName>
        <fullName evidence="1">DUF3189 family protein</fullName>
    </submittedName>
</protein>
<keyword evidence="2" id="KW-1185">Reference proteome</keyword>
<evidence type="ECO:0000313" key="1">
    <source>
        <dbReference type="EMBL" id="WRO22955.1"/>
    </source>
</evidence>
<dbReference type="AlphaFoldDB" id="A0AAU0URW6"/>